<accession>A0A2X0MGR5</accession>
<dbReference type="PROSITE" id="PS00221">
    <property type="entry name" value="MIP"/>
    <property type="match status" value="1"/>
</dbReference>
<comment type="subcellular location">
    <subcellularLocation>
        <location evidence="1">Cell membrane</location>
        <topology evidence="1">Multi-pass membrane protein</topology>
    </subcellularLocation>
</comment>
<feature type="transmembrane region" description="Helical" evidence="9">
    <location>
        <begin position="249"/>
        <end position="268"/>
    </location>
</feature>
<proteinExistence type="inferred from homology"/>
<feature type="compositionally biased region" description="Basic and acidic residues" evidence="8">
    <location>
        <begin position="117"/>
        <end position="126"/>
    </location>
</feature>
<evidence type="ECO:0000256" key="7">
    <source>
        <dbReference type="ARBA" id="ARBA00023136"/>
    </source>
</evidence>
<feature type="transmembrane region" description="Helical" evidence="9">
    <location>
        <begin position="362"/>
        <end position="387"/>
    </location>
</feature>
<feature type="region of interest" description="Disordered" evidence="8">
    <location>
        <begin position="113"/>
        <end position="140"/>
    </location>
</feature>
<name>A0A2X0MGR5_9BASI</name>
<evidence type="ECO:0000256" key="2">
    <source>
        <dbReference type="ARBA" id="ARBA00006175"/>
    </source>
</evidence>
<evidence type="ECO:0000256" key="8">
    <source>
        <dbReference type="SAM" id="MobiDB-lite"/>
    </source>
</evidence>
<dbReference type="GO" id="GO:0015250">
    <property type="term" value="F:water channel activity"/>
    <property type="evidence" value="ECO:0007669"/>
    <property type="project" value="TreeGrafter"/>
</dbReference>
<feature type="region of interest" description="Disordered" evidence="8">
    <location>
        <begin position="41"/>
        <end position="99"/>
    </location>
</feature>
<dbReference type="SUPFAM" id="SSF81338">
    <property type="entry name" value="Aquaporin-like"/>
    <property type="match status" value="1"/>
</dbReference>
<evidence type="ECO:0000313" key="11">
    <source>
        <dbReference type="Proteomes" id="UP000249464"/>
    </source>
</evidence>
<dbReference type="PANTHER" id="PTHR19139:SF199">
    <property type="entry name" value="MIP17260P"/>
    <property type="match status" value="1"/>
</dbReference>
<evidence type="ECO:0000256" key="6">
    <source>
        <dbReference type="ARBA" id="ARBA00022989"/>
    </source>
</evidence>
<dbReference type="InterPro" id="IPR000425">
    <property type="entry name" value="MIP"/>
</dbReference>
<reference evidence="10 11" key="1">
    <citation type="submission" date="2016-11" db="EMBL/GenBank/DDBJ databases">
        <authorList>
            <person name="Jaros S."/>
            <person name="Januszkiewicz K."/>
            <person name="Wedrychowicz H."/>
        </authorList>
    </citation>
    <scope>NUCLEOTIDE SEQUENCE [LARGE SCALE GENOMIC DNA]</scope>
</reference>
<dbReference type="Pfam" id="PF00230">
    <property type="entry name" value="MIP"/>
    <property type="match status" value="1"/>
</dbReference>
<keyword evidence="5 9" id="KW-0812">Transmembrane</keyword>
<dbReference type="InterPro" id="IPR034294">
    <property type="entry name" value="Aquaporin_transptr"/>
</dbReference>
<gene>
    <name evidence="10" type="primary">BQ5605_C034g11351</name>
    <name evidence="10" type="ORF">BQ5605_C034G11351</name>
</gene>
<evidence type="ECO:0000256" key="3">
    <source>
        <dbReference type="ARBA" id="ARBA00022448"/>
    </source>
</evidence>
<keyword evidence="7 9" id="KW-0472">Membrane</keyword>
<protein>
    <submittedName>
        <fullName evidence="10">BQ5605_C034g11351 protein</fullName>
    </submittedName>
</protein>
<evidence type="ECO:0000256" key="1">
    <source>
        <dbReference type="ARBA" id="ARBA00004651"/>
    </source>
</evidence>
<dbReference type="PANTHER" id="PTHR19139">
    <property type="entry name" value="AQUAPORIN TRANSPORTER"/>
    <property type="match status" value="1"/>
</dbReference>
<dbReference type="AlphaFoldDB" id="A0A2X0MGR5"/>
<dbReference type="GO" id="GO:0005886">
    <property type="term" value="C:plasma membrane"/>
    <property type="evidence" value="ECO:0007669"/>
    <property type="project" value="UniProtKB-SubCell"/>
</dbReference>
<dbReference type="EMBL" id="FQNC01000065">
    <property type="protein sequence ID" value="SGZ00477.1"/>
    <property type="molecule type" value="Genomic_DNA"/>
</dbReference>
<feature type="transmembrane region" description="Helical" evidence="9">
    <location>
        <begin position="407"/>
        <end position="427"/>
    </location>
</feature>
<dbReference type="STRING" id="796604.A0A2X0MGR5"/>
<dbReference type="InterPro" id="IPR023271">
    <property type="entry name" value="Aquaporin-like"/>
</dbReference>
<keyword evidence="4" id="KW-1003">Cell membrane</keyword>
<evidence type="ECO:0000313" key="10">
    <source>
        <dbReference type="EMBL" id="SGZ00477.1"/>
    </source>
</evidence>
<keyword evidence="11" id="KW-1185">Reference proteome</keyword>
<comment type="similarity">
    <text evidence="2">Belongs to the MIP/aquaporin (TC 1.A.8) family.</text>
</comment>
<keyword evidence="6 9" id="KW-1133">Transmembrane helix</keyword>
<sequence length="509" mass="53774">MIVITDCFNISHVTRTAETGLSCFDLVIAQDTHHFSDSMAMERSAQPLAAASQKPPRATGSNRSSAAHQGARNRPILRFTTPAVRGPGWEPSGADRDEENYGRLRQLRPFPVHQHHQHLDEKHADGTDGSVRTGHSHGLSSTGKRVARALIHDILACVGEFVGTCTYKTANQSRLEPLVYCLTADEFLDSIFHPLSTADSDSGTIAAGCFTLPNTVLFLFLAFQGAQSATYNRGAVNNQSLTTTDNQTILFIALSFGFSLVVVAWAFFRITGSAFNPAVTLSLWLVGGLSSRRAVGVVIAQLLGGIAAAGLSKGVTLGTFSVQNSLVVGLSSGKGLVIEMLTTALLCFTVLMLAAEKSRSTFLAPVAIGLALFVGHLASIGWTGAGINPARTFGPCVVSGSFPHNAWLYYVGQFLGSLLSTAIYVLLKHLDYEEVVGSIDSADASQSAAIDGAPLMKGFANTANLIPGVQIGDELDTDATSHATVTDDAAAMEEGKAEHRPGGILTEKA</sequence>
<keyword evidence="3" id="KW-0813">Transport</keyword>
<evidence type="ECO:0000256" key="4">
    <source>
        <dbReference type="ARBA" id="ARBA00022475"/>
    </source>
</evidence>
<evidence type="ECO:0000256" key="9">
    <source>
        <dbReference type="SAM" id="Phobius"/>
    </source>
</evidence>
<organism evidence="10 11">
    <name type="scientific">Microbotryum silenes-dioicae</name>
    <dbReference type="NCBI Taxonomy" id="796604"/>
    <lineage>
        <taxon>Eukaryota</taxon>
        <taxon>Fungi</taxon>
        <taxon>Dikarya</taxon>
        <taxon>Basidiomycota</taxon>
        <taxon>Pucciniomycotina</taxon>
        <taxon>Microbotryomycetes</taxon>
        <taxon>Microbotryales</taxon>
        <taxon>Microbotryaceae</taxon>
        <taxon>Microbotryum</taxon>
    </lineage>
</organism>
<dbReference type="InterPro" id="IPR022357">
    <property type="entry name" value="MIP_CS"/>
</dbReference>
<dbReference type="PRINTS" id="PR00783">
    <property type="entry name" value="MINTRINSICP"/>
</dbReference>
<evidence type="ECO:0000256" key="5">
    <source>
        <dbReference type="ARBA" id="ARBA00022692"/>
    </source>
</evidence>
<dbReference type="Gene3D" id="1.20.1080.10">
    <property type="entry name" value="Glycerol uptake facilitator protein"/>
    <property type="match status" value="1"/>
</dbReference>
<feature type="transmembrane region" description="Helical" evidence="9">
    <location>
        <begin position="294"/>
        <end position="315"/>
    </location>
</feature>
<feature type="transmembrane region" description="Helical" evidence="9">
    <location>
        <begin position="335"/>
        <end position="355"/>
    </location>
</feature>
<dbReference type="Proteomes" id="UP000249464">
    <property type="component" value="Unassembled WGS sequence"/>
</dbReference>